<dbReference type="OrthoDB" id="1369626at2"/>
<protein>
    <submittedName>
        <fullName evidence="2">Uncharacterized protein</fullName>
    </submittedName>
</protein>
<evidence type="ECO:0000313" key="3">
    <source>
        <dbReference type="Proteomes" id="UP000289238"/>
    </source>
</evidence>
<proteinExistence type="predicted"/>
<keyword evidence="3" id="KW-1185">Reference proteome</keyword>
<comment type="caution">
    <text evidence="2">The sequence shown here is derived from an EMBL/GenBank/DDBJ whole genome shotgun (WGS) entry which is preliminary data.</text>
</comment>
<dbReference type="Proteomes" id="UP000289238">
    <property type="component" value="Unassembled WGS sequence"/>
</dbReference>
<sequence>MRIPILILTFLLSSIGFAQDNINPKELIGFGCYAGGTSSDVVNDFTFDLHDNKYKKVIKKLNSKNPAERYLAVIVAERLAELNKYELTETDKGLIKKAYESNDLVSVCSGCTYFDQIELKKLLSKEKENFMWTYAEFWLEEYIKK</sequence>
<evidence type="ECO:0000313" key="2">
    <source>
        <dbReference type="EMBL" id="RXG20661.1"/>
    </source>
</evidence>
<keyword evidence="1" id="KW-0732">Signal</keyword>
<organism evidence="2 3">
    <name type="scientific">Leeuwenhoekiella aequorea</name>
    <dbReference type="NCBI Taxonomy" id="283736"/>
    <lineage>
        <taxon>Bacteria</taxon>
        <taxon>Pseudomonadati</taxon>
        <taxon>Bacteroidota</taxon>
        <taxon>Flavobacteriia</taxon>
        <taxon>Flavobacteriales</taxon>
        <taxon>Flavobacteriaceae</taxon>
        <taxon>Leeuwenhoekiella</taxon>
    </lineage>
</organism>
<dbReference type="AlphaFoldDB" id="A0A4Q0P2Y1"/>
<feature type="chain" id="PRO_5020568585" evidence="1">
    <location>
        <begin position="19"/>
        <end position="145"/>
    </location>
</feature>
<gene>
    <name evidence="2" type="ORF">DSM00_2765</name>
</gene>
<name>A0A4Q0P2Y1_9FLAO</name>
<evidence type="ECO:0000256" key="1">
    <source>
        <dbReference type="SAM" id="SignalP"/>
    </source>
</evidence>
<feature type="signal peptide" evidence="1">
    <location>
        <begin position="1"/>
        <end position="18"/>
    </location>
</feature>
<accession>A0A4Q0P2Y1</accession>
<dbReference type="RefSeq" id="WP_128758520.1">
    <property type="nucleotide sequence ID" value="NZ_QOVM01000007.1"/>
</dbReference>
<dbReference type="EMBL" id="QOVM01000007">
    <property type="protein sequence ID" value="RXG20661.1"/>
    <property type="molecule type" value="Genomic_DNA"/>
</dbReference>
<reference evidence="2 3" key="1">
    <citation type="submission" date="2018-07" db="EMBL/GenBank/DDBJ databases">
        <title>Leeuwenhoekiella genomics.</title>
        <authorList>
            <person name="Tahon G."/>
            <person name="Willems A."/>
        </authorList>
    </citation>
    <scope>NUCLEOTIDE SEQUENCE [LARGE SCALE GENOMIC DNA]</scope>
    <source>
        <strain evidence="2 3">LMG 22550</strain>
    </source>
</reference>